<evidence type="ECO:0000313" key="2">
    <source>
        <dbReference type="EMBL" id="MBK5896368.1"/>
    </source>
</evidence>
<dbReference type="PROSITE" id="PS50206">
    <property type="entry name" value="RHODANESE_3"/>
    <property type="match status" value="1"/>
</dbReference>
<feature type="domain" description="Rhodanese" evidence="1">
    <location>
        <begin position="21"/>
        <end position="105"/>
    </location>
</feature>
<evidence type="ECO:0000313" key="3">
    <source>
        <dbReference type="Proteomes" id="UP000604730"/>
    </source>
</evidence>
<dbReference type="Pfam" id="PF00581">
    <property type="entry name" value="Rhodanese"/>
    <property type="match status" value="1"/>
</dbReference>
<dbReference type="EMBL" id="JAEPRJ010000001">
    <property type="protein sequence ID" value="MBK5896368.1"/>
    <property type="molecule type" value="Genomic_DNA"/>
</dbReference>
<proteinExistence type="predicted"/>
<dbReference type="RefSeq" id="WP_208427946.1">
    <property type="nucleotide sequence ID" value="NZ_JAEPRJ010000001.1"/>
</dbReference>
<comment type="caution">
    <text evidence="2">The sequence shown here is derived from an EMBL/GenBank/DDBJ whole genome shotgun (WGS) entry which is preliminary data.</text>
</comment>
<dbReference type="Gene3D" id="3.40.250.10">
    <property type="entry name" value="Rhodanese-like domain"/>
    <property type="match status" value="1"/>
</dbReference>
<accession>A0ABS1IWU7</accession>
<dbReference type="PANTHER" id="PTHR43031">
    <property type="entry name" value="FAD-DEPENDENT OXIDOREDUCTASE"/>
    <property type="match status" value="1"/>
</dbReference>
<dbReference type="CDD" id="cd00158">
    <property type="entry name" value="RHOD"/>
    <property type="match status" value="1"/>
</dbReference>
<dbReference type="SMART" id="SM00450">
    <property type="entry name" value="RHOD"/>
    <property type="match status" value="1"/>
</dbReference>
<dbReference type="PANTHER" id="PTHR43031:SF18">
    <property type="entry name" value="RHODANESE-RELATED SULFURTRANSFERASES"/>
    <property type="match status" value="1"/>
</dbReference>
<dbReference type="SUPFAM" id="SSF52821">
    <property type="entry name" value="Rhodanese/Cell cycle control phosphatase"/>
    <property type="match status" value="1"/>
</dbReference>
<evidence type="ECO:0000259" key="1">
    <source>
        <dbReference type="PROSITE" id="PS50206"/>
    </source>
</evidence>
<dbReference type="InterPro" id="IPR050229">
    <property type="entry name" value="GlpE_sulfurtransferase"/>
</dbReference>
<gene>
    <name evidence="2" type="ORF">JJN12_01005</name>
</gene>
<protein>
    <submittedName>
        <fullName evidence="2">Rhodanese-like domain-containing protein</fullName>
    </submittedName>
</protein>
<keyword evidence="3" id="KW-1185">Reference proteome</keyword>
<name>A0ABS1IWU7_9FIRM</name>
<dbReference type="Proteomes" id="UP000604730">
    <property type="component" value="Unassembled WGS sequence"/>
</dbReference>
<reference evidence="2 3" key="1">
    <citation type="submission" date="2021-01" db="EMBL/GenBank/DDBJ databases">
        <title>Isolation and description of Catonella massiliensis sp. nov., a novel Catonella species, isolated from a stable periodontitis subject.</title>
        <authorList>
            <person name="Antezack A."/>
            <person name="Boxberger M."/>
            <person name="La Scola B."/>
            <person name="Monnet-Corti V."/>
        </authorList>
    </citation>
    <scope>NUCLEOTIDE SEQUENCE [LARGE SCALE GENOMIC DNA]</scope>
    <source>
        <strain evidence="2 3">Marseille-Q4567</strain>
    </source>
</reference>
<dbReference type="InterPro" id="IPR001763">
    <property type="entry name" value="Rhodanese-like_dom"/>
</dbReference>
<sequence>MGIFDLLNGPDINDGLKDYQTEEKAILLDAREADEYADGHIGGSINLPLSRFMEAETMFEDKSVPIYVYCHSGARSKRMAAGLTKLGFKKVVNIGGIMDYKGQLER</sequence>
<dbReference type="InterPro" id="IPR036873">
    <property type="entry name" value="Rhodanese-like_dom_sf"/>
</dbReference>
<organism evidence="2 3">
    <name type="scientific">Catonella massiliensis</name>
    <dbReference type="NCBI Taxonomy" id="2799636"/>
    <lineage>
        <taxon>Bacteria</taxon>
        <taxon>Bacillati</taxon>
        <taxon>Bacillota</taxon>
        <taxon>Clostridia</taxon>
        <taxon>Lachnospirales</taxon>
        <taxon>Lachnospiraceae</taxon>
        <taxon>Catonella</taxon>
    </lineage>
</organism>